<sequence length="136" mass="15029">MSEEDATRTAVRTYVPSSQKQRWAEEADELDMSRSEFVRTMVQAGRRSFDLDESSDSAQTGGANESIGDDPDDAELGDLVLAILHDRDEPQTWDDLVAAVTNDVEDRLDEALGTLQDEGELRYSGRDGGYVPTGDR</sequence>
<proteinExistence type="predicted"/>
<evidence type="ECO:0000313" key="2">
    <source>
        <dbReference type="EMBL" id="MFD1645228.1"/>
    </source>
</evidence>
<dbReference type="InterPro" id="IPR043828">
    <property type="entry name" value="DUF5805"/>
</dbReference>
<feature type="region of interest" description="Disordered" evidence="1">
    <location>
        <begin position="115"/>
        <end position="136"/>
    </location>
</feature>
<protein>
    <submittedName>
        <fullName evidence="2">DUF5805 domain-containing protein</fullName>
    </submittedName>
</protein>
<name>A0ABD6DIC7_9EURY</name>
<keyword evidence="3" id="KW-1185">Reference proteome</keyword>
<evidence type="ECO:0000313" key="3">
    <source>
        <dbReference type="Proteomes" id="UP001597034"/>
    </source>
</evidence>
<comment type="caution">
    <text evidence="2">The sequence shown here is derived from an EMBL/GenBank/DDBJ whole genome shotgun (WGS) entry which is preliminary data.</text>
</comment>
<feature type="region of interest" description="Disordered" evidence="1">
    <location>
        <begin position="1"/>
        <end position="30"/>
    </location>
</feature>
<accession>A0ABD6DIC7</accession>
<organism evidence="2 3">
    <name type="scientific">Haloarchaeobius litoreus</name>
    <dbReference type="NCBI Taxonomy" id="755306"/>
    <lineage>
        <taxon>Archaea</taxon>
        <taxon>Methanobacteriati</taxon>
        <taxon>Methanobacteriota</taxon>
        <taxon>Stenosarchaea group</taxon>
        <taxon>Halobacteria</taxon>
        <taxon>Halobacteriales</taxon>
        <taxon>Halorubellaceae</taxon>
        <taxon>Haloarchaeobius</taxon>
    </lineage>
</organism>
<evidence type="ECO:0000256" key="1">
    <source>
        <dbReference type="SAM" id="MobiDB-lite"/>
    </source>
</evidence>
<dbReference type="EMBL" id="JBHUDO010000002">
    <property type="protein sequence ID" value="MFD1645228.1"/>
    <property type="molecule type" value="Genomic_DNA"/>
</dbReference>
<dbReference type="AlphaFoldDB" id="A0ABD6DIC7"/>
<feature type="region of interest" description="Disordered" evidence="1">
    <location>
        <begin position="48"/>
        <end position="74"/>
    </location>
</feature>
<gene>
    <name evidence="2" type="ORF">ACFSBL_05990</name>
</gene>
<dbReference type="Proteomes" id="UP001597034">
    <property type="component" value="Unassembled WGS sequence"/>
</dbReference>
<reference evidence="2 3" key="1">
    <citation type="journal article" date="2019" name="Int. J. Syst. Evol. Microbiol.">
        <title>The Global Catalogue of Microorganisms (GCM) 10K type strain sequencing project: providing services to taxonomists for standard genome sequencing and annotation.</title>
        <authorList>
            <consortium name="The Broad Institute Genomics Platform"/>
            <consortium name="The Broad Institute Genome Sequencing Center for Infectious Disease"/>
            <person name="Wu L."/>
            <person name="Ma J."/>
        </authorList>
    </citation>
    <scope>NUCLEOTIDE SEQUENCE [LARGE SCALE GENOMIC DNA]</scope>
    <source>
        <strain evidence="2 3">CGMCC 1.10390</strain>
    </source>
</reference>
<dbReference type="Pfam" id="PF19121">
    <property type="entry name" value="DUF5805"/>
    <property type="match status" value="1"/>
</dbReference>
<dbReference type="RefSeq" id="WP_256399260.1">
    <property type="nucleotide sequence ID" value="NZ_JANHJR010000001.1"/>
</dbReference>